<evidence type="ECO:0000259" key="2">
    <source>
        <dbReference type="Pfam" id="PF03496"/>
    </source>
</evidence>
<reference evidence="3 4" key="1">
    <citation type="submission" date="2019-09" db="EMBL/GenBank/DDBJ databases">
        <title>Report of infection by Mycobacterium simiae a patient suffering from pulmonary tuberculosis.</title>
        <authorList>
            <person name="Mohanty P.S."/>
            <person name="Bansal A.K."/>
            <person name="Singh H."/>
            <person name="Sharma S."/>
            <person name="Patil S.A."/>
            <person name="Upadhaya P."/>
            <person name="Singh P.K."/>
            <person name="Kumar D."/>
            <person name="Kumar S."/>
            <person name="Singh R.K."/>
            <person name="Chaudhary B."/>
        </authorList>
    </citation>
    <scope>NUCLEOTIDE SEQUENCE [LARGE SCALE GENOMIC DNA]</scope>
    <source>
        <strain evidence="3 4">JAL-560-SIM</strain>
    </source>
</reference>
<sequence length="720" mass="75150">MCRSTKHGGRRCPGCGSYGAAAKANANRRLGRMARKKVVDHLTEQGLVATAKAILAAPPSVLPEFMKAMGIDESVLGDTPMPSNHSNPPSAGLLVAAAKAEQAALAGPQVSPEQQALEAAQETLAAAEKAADNARKAVARAQARRRKLVKEMGSGDGDALTAEQLAELVEAGEAIDAAKATHEQAKLAVATAADDIAAAKYGVATTLPDEERDEYCANLSADEVEALARSLNRAVAAEAAGALDAGPQPELIPGAVRDTSIYTPATFLMETGSGAVEVEGRLLDGGTAIHRRGSGDFLILQKRDGVYHGVAAAGGKSAALNKAGRIPLLAELPALHEGASDIEVQVHHIKSQVMMQLAGQAAEHHWNSEQHQSFLDDRMGEARDKLIDSVGAGPVRADIYDATKRHKKLMRDKAAVAAGEAARAEALAAGKGAAAAEEAYVAAHRRALGTPTRGGGVIPHFDHKIPPDSLGAEKHKSLWRSGIRAWGKETADDYAVIAQCAGNLKAWGFSTTGSGVKTSNISELTVSNAAFVNKALDGKERSALTTYTGGSYTAINAAICGRDGATASGSIKTVVSGIESAFDKFREHNPNMTPMTVVRGTKVPSGWKGTPAEYIDAVFTVGARMEVGKVTSTTTKQSTASAFAGYPPYYMVVRTREGLPVKSISKFSGEDEVILPMGSHLRCVHVDHNGIDGKPTVYLVGEDLVAEAEDSGAGGWKKAS</sequence>
<dbReference type="Gene3D" id="3.90.176.10">
    <property type="entry name" value="Toxin ADP-ribosyltransferase, Chain A, domain 1"/>
    <property type="match status" value="1"/>
</dbReference>
<evidence type="ECO:0000313" key="3">
    <source>
        <dbReference type="EMBL" id="KAA1249865.1"/>
    </source>
</evidence>
<feature type="coiled-coil region" evidence="1">
    <location>
        <begin position="117"/>
        <end position="151"/>
    </location>
</feature>
<keyword evidence="4" id="KW-1185">Reference proteome</keyword>
<proteinExistence type="predicted"/>
<dbReference type="Proteomes" id="UP000324701">
    <property type="component" value="Unassembled WGS sequence"/>
</dbReference>
<protein>
    <recommendedName>
        <fullName evidence="2">ADP ribosyltransferase domain-containing protein</fullName>
    </recommendedName>
</protein>
<dbReference type="GO" id="GO:0005576">
    <property type="term" value="C:extracellular region"/>
    <property type="evidence" value="ECO:0007669"/>
    <property type="project" value="InterPro"/>
</dbReference>
<dbReference type="InterPro" id="IPR003540">
    <property type="entry name" value="ADP-ribosyltransferase"/>
</dbReference>
<name>A0A5B1BPV9_MYCSI</name>
<comment type="caution">
    <text evidence="3">The sequence shown here is derived from an EMBL/GenBank/DDBJ whole genome shotgun (WGS) entry which is preliminary data.</text>
</comment>
<dbReference type="SUPFAM" id="SSF56399">
    <property type="entry name" value="ADP-ribosylation"/>
    <property type="match status" value="1"/>
</dbReference>
<evidence type="ECO:0000256" key="1">
    <source>
        <dbReference type="SAM" id="Coils"/>
    </source>
</evidence>
<dbReference type="OrthoDB" id="4652104at2"/>
<dbReference type="EMBL" id="VTZN01000069">
    <property type="protein sequence ID" value="KAA1249865.1"/>
    <property type="molecule type" value="Genomic_DNA"/>
</dbReference>
<gene>
    <name evidence="3" type="ORF">F0Q45_12735</name>
</gene>
<organism evidence="3 4">
    <name type="scientific">Mycobacterium simiae</name>
    <name type="common">Mycobacterium habana</name>
    <dbReference type="NCBI Taxonomy" id="1784"/>
    <lineage>
        <taxon>Bacteria</taxon>
        <taxon>Bacillati</taxon>
        <taxon>Actinomycetota</taxon>
        <taxon>Actinomycetes</taxon>
        <taxon>Mycobacteriales</taxon>
        <taxon>Mycobacteriaceae</taxon>
        <taxon>Mycobacterium</taxon>
        <taxon>Mycobacterium simiae complex</taxon>
    </lineage>
</organism>
<accession>A0A5B1BPV9</accession>
<evidence type="ECO:0000313" key="4">
    <source>
        <dbReference type="Proteomes" id="UP000324701"/>
    </source>
</evidence>
<feature type="domain" description="ADP ribosyltransferase" evidence="2">
    <location>
        <begin position="529"/>
        <end position="690"/>
    </location>
</feature>
<dbReference type="Pfam" id="PF03496">
    <property type="entry name" value="ADPrib_exo_Tox"/>
    <property type="match status" value="1"/>
</dbReference>
<dbReference type="AlphaFoldDB" id="A0A5B1BPV9"/>
<dbReference type="PROSITE" id="PS51996">
    <property type="entry name" value="TR_MART"/>
    <property type="match status" value="1"/>
</dbReference>
<keyword evidence="1" id="KW-0175">Coiled coil</keyword>